<gene>
    <name evidence="1" type="ORF">LOK49_LG06G02084</name>
</gene>
<name>A0ACC0HAN5_9ERIC</name>
<proteinExistence type="predicted"/>
<protein>
    <submittedName>
        <fullName evidence="1">GDSL esterase/lipase</fullName>
    </submittedName>
</protein>
<organism evidence="1 2">
    <name type="scientific">Camellia lanceoleosa</name>
    <dbReference type="NCBI Taxonomy" id="1840588"/>
    <lineage>
        <taxon>Eukaryota</taxon>
        <taxon>Viridiplantae</taxon>
        <taxon>Streptophyta</taxon>
        <taxon>Embryophyta</taxon>
        <taxon>Tracheophyta</taxon>
        <taxon>Spermatophyta</taxon>
        <taxon>Magnoliopsida</taxon>
        <taxon>eudicotyledons</taxon>
        <taxon>Gunneridae</taxon>
        <taxon>Pentapetalae</taxon>
        <taxon>asterids</taxon>
        <taxon>Ericales</taxon>
        <taxon>Theaceae</taxon>
        <taxon>Camellia</taxon>
    </lineage>
</organism>
<dbReference type="Proteomes" id="UP001060215">
    <property type="component" value="Chromosome 5"/>
</dbReference>
<keyword evidence="2" id="KW-1185">Reference proteome</keyword>
<evidence type="ECO:0000313" key="1">
    <source>
        <dbReference type="EMBL" id="KAI8010607.1"/>
    </source>
</evidence>
<evidence type="ECO:0000313" key="2">
    <source>
        <dbReference type="Proteomes" id="UP001060215"/>
    </source>
</evidence>
<comment type="caution">
    <text evidence="1">The sequence shown here is derived from an EMBL/GenBank/DDBJ whole genome shotgun (WGS) entry which is preliminary data.</text>
</comment>
<reference evidence="1 2" key="1">
    <citation type="journal article" date="2022" name="Plant J.">
        <title>Chromosome-level genome of Camellia lanceoleosa provides a valuable resource for understanding genome evolution and self-incompatibility.</title>
        <authorList>
            <person name="Gong W."/>
            <person name="Xiao S."/>
            <person name="Wang L."/>
            <person name="Liao Z."/>
            <person name="Chang Y."/>
            <person name="Mo W."/>
            <person name="Hu G."/>
            <person name="Li W."/>
            <person name="Zhao G."/>
            <person name="Zhu H."/>
            <person name="Hu X."/>
            <person name="Ji K."/>
            <person name="Xiang X."/>
            <person name="Song Q."/>
            <person name="Yuan D."/>
            <person name="Jin S."/>
            <person name="Zhang L."/>
        </authorList>
    </citation>
    <scope>NUCLEOTIDE SEQUENCE [LARGE SCALE GENOMIC DNA]</scope>
    <source>
        <strain evidence="1">SQ_2022a</strain>
    </source>
</reference>
<accession>A0ACC0HAN5</accession>
<sequence length="105" mass="11805">MGALILVLFFLSSSSLLLMTQASTSVPAFYVFGDSTVDVGNNKNIEDDIKANFYPYGVDYNNQSTVCITNGLTVVDFMGNYYFQVSLRFWGFEFCFCYEGCVLVF</sequence>
<dbReference type="EMBL" id="CM045762">
    <property type="protein sequence ID" value="KAI8010607.1"/>
    <property type="molecule type" value="Genomic_DNA"/>
</dbReference>